<name>A0A1X7I0R1_9BACL</name>
<dbReference type="InterPro" id="IPR028090">
    <property type="entry name" value="JAB_dom_prok"/>
</dbReference>
<dbReference type="GO" id="GO:0008235">
    <property type="term" value="F:metalloexopeptidase activity"/>
    <property type="evidence" value="ECO:0007669"/>
    <property type="project" value="TreeGrafter"/>
</dbReference>
<dbReference type="InterPro" id="IPR051929">
    <property type="entry name" value="VirAsm_ModProt"/>
</dbReference>
<keyword evidence="1" id="KW-0645">Protease</keyword>
<dbReference type="Gene3D" id="3.40.140.10">
    <property type="entry name" value="Cytidine Deaminase, domain 2"/>
    <property type="match status" value="1"/>
</dbReference>
<dbReference type="STRING" id="1852522.SAMN06295960_0019"/>
<dbReference type="RefSeq" id="WP_244903246.1">
    <property type="nucleotide sequence ID" value="NZ_FXAZ01000001.1"/>
</dbReference>
<gene>
    <name evidence="7" type="ORF">SAMN06295960_0019</name>
</gene>
<evidence type="ECO:0000256" key="4">
    <source>
        <dbReference type="ARBA" id="ARBA00022833"/>
    </source>
</evidence>
<dbReference type="PROSITE" id="PS50249">
    <property type="entry name" value="MPN"/>
    <property type="match status" value="1"/>
</dbReference>
<dbReference type="GO" id="GO:0000502">
    <property type="term" value="C:proteasome complex"/>
    <property type="evidence" value="ECO:0007669"/>
    <property type="project" value="UniProtKB-KW"/>
</dbReference>
<dbReference type="PANTHER" id="PTHR34858">
    <property type="entry name" value="CYSO-CYSTEINE PEPTIDASE"/>
    <property type="match status" value="1"/>
</dbReference>
<evidence type="ECO:0000256" key="3">
    <source>
        <dbReference type="ARBA" id="ARBA00022801"/>
    </source>
</evidence>
<evidence type="ECO:0000259" key="6">
    <source>
        <dbReference type="PROSITE" id="PS50249"/>
    </source>
</evidence>
<dbReference type="SUPFAM" id="SSF102712">
    <property type="entry name" value="JAB1/MPN domain"/>
    <property type="match status" value="1"/>
</dbReference>
<proteinExistence type="predicted"/>
<dbReference type="AlphaFoldDB" id="A0A1X7I0R1"/>
<dbReference type="InterPro" id="IPR037518">
    <property type="entry name" value="MPN"/>
</dbReference>
<keyword evidence="3" id="KW-0378">Hydrolase</keyword>
<dbReference type="Pfam" id="PF14464">
    <property type="entry name" value="Prok-JAB"/>
    <property type="match status" value="1"/>
</dbReference>
<protein>
    <submittedName>
        <fullName evidence="7">Proteasome lid subunit RPN8/RPN11, contains Jab1/MPN metalloenzyme (JAMM) motif</fullName>
    </submittedName>
</protein>
<feature type="domain" description="MPN" evidence="6">
    <location>
        <begin position="2"/>
        <end position="121"/>
    </location>
</feature>
<evidence type="ECO:0000256" key="5">
    <source>
        <dbReference type="ARBA" id="ARBA00023049"/>
    </source>
</evidence>
<dbReference type="Proteomes" id="UP000193834">
    <property type="component" value="Unassembled WGS sequence"/>
</dbReference>
<keyword evidence="4" id="KW-0862">Zinc</keyword>
<keyword evidence="7" id="KW-0647">Proteasome</keyword>
<keyword evidence="8" id="KW-1185">Reference proteome</keyword>
<accession>A0A1X7I0R1</accession>
<dbReference type="GO" id="GO:0008270">
    <property type="term" value="F:zinc ion binding"/>
    <property type="evidence" value="ECO:0007669"/>
    <property type="project" value="TreeGrafter"/>
</dbReference>
<sequence>MITITAQAYRELAGYCVSKLPVEACGLLSGREGIAETCWPITNREESPTAFTMDEAELDMVLEEIERSGEELVGMFHSHPTAAAKPSPFDKEHIVFPCSYLILSLASGRPRLRSYKPQEGELIPERITIIYDK</sequence>
<dbReference type="EMBL" id="FXAZ01000001">
    <property type="protein sequence ID" value="SMG07769.1"/>
    <property type="molecule type" value="Genomic_DNA"/>
</dbReference>
<dbReference type="PANTHER" id="PTHR34858:SF1">
    <property type="entry name" value="CYSO-CYSTEINE PEPTIDASE"/>
    <property type="match status" value="1"/>
</dbReference>
<keyword evidence="2" id="KW-0479">Metal-binding</keyword>
<dbReference type="CDD" id="cd08070">
    <property type="entry name" value="MPN_like"/>
    <property type="match status" value="1"/>
</dbReference>
<evidence type="ECO:0000256" key="1">
    <source>
        <dbReference type="ARBA" id="ARBA00022670"/>
    </source>
</evidence>
<organism evidence="7 8">
    <name type="scientific">Paenibacillus aquistagni</name>
    <dbReference type="NCBI Taxonomy" id="1852522"/>
    <lineage>
        <taxon>Bacteria</taxon>
        <taxon>Bacillati</taxon>
        <taxon>Bacillota</taxon>
        <taxon>Bacilli</taxon>
        <taxon>Bacillales</taxon>
        <taxon>Paenibacillaceae</taxon>
        <taxon>Paenibacillus</taxon>
    </lineage>
</organism>
<reference evidence="7 8" key="1">
    <citation type="submission" date="2017-04" db="EMBL/GenBank/DDBJ databases">
        <authorList>
            <person name="Afonso C.L."/>
            <person name="Miller P.J."/>
            <person name="Scott M.A."/>
            <person name="Spackman E."/>
            <person name="Goraichik I."/>
            <person name="Dimitrov K.M."/>
            <person name="Suarez D.L."/>
            <person name="Swayne D.E."/>
        </authorList>
    </citation>
    <scope>NUCLEOTIDE SEQUENCE [LARGE SCALE GENOMIC DNA]</scope>
    <source>
        <strain evidence="7 8">11</strain>
    </source>
</reference>
<evidence type="ECO:0000313" key="8">
    <source>
        <dbReference type="Proteomes" id="UP000193834"/>
    </source>
</evidence>
<dbReference type="SMART" id="SM00232">
    <property type="entry name" value="JAB_MPN"/>
    <property type="match status" value="1"/>
</dbReference>
<dbReference type="InterPro" id="IPR000555">
    <property type="entry name" value="JAMM/MPN+_dom"/>
</dbReference>
<dbReference type="GO" id="GO:0006508">
    <property type="term" value="P:proteolysis"/>
    <property type="evidence" value="ECO:0007669"/>
    <property type="project" value="UniProtKB-KW"/>
</dbReference>
<evidence type="ECO:0000313" key="7">
    <source>
        <dbReference type="EMBL" id="SMG07769.1"/>
    </source>
</evidence>
<keyword evidence="5" id="KW-0482">Metalloprotease</keyword>
<evidence type="ECO:0000256" key="2">
    <source>
        <dbReference type="ARBA" id="ARBA00022723"/>
    </source>
</evidence>